<dbReference type="PANTHER" id="PTHR30535">
    <property type="entry name" value="VITAMIN B12-BINDING PROTEIN"/>
    <property type="match status" value="1"/>
</dbReference>
<name>A0A124G381_9EURY</name>
<dbReference type="Gene3D" id="1.10.1330.10">
    <property type="entry name" value="Dockerin domain"/>
    <property type="match status" value="1"/>
</dbReference>
<protein>
    <submittedName>
        <fullName evidence="3">Putative ABC transporter, solute binding protein</fullName>
    </submittedName>
</protein>
<comment type="caution">
    <text evidence="3">The sequence shown here is derived from an EMBL/GenBank/DDBJ whole genome shotgun (WGS) entry which is preliminary data.</text>
</comment>
<dbReference type="EMBL" id="LGHB01000020">
    <property type="protein sequence ID" value="KUK96100.1"/>
    <property type="molecule type" value="Genomic_DNA"/>
</dbReference>
<feature type="domain" description="Fe/B12 periplasmic-binding" evidence="1">
    <location>
        <begin position="117"/>
        <end position="384"/>
    </location>
</feature>
<dbReference type="SUPFAM" id="SSF53807">
    <property type="entry name" value="Helical backbone' metal receptor"/>
    <property type="match status" value="1"/>
</dbReference>
<evidence type="ECO:0000259" key="2">
    <source>
        <dbReference type="PROSITE" id="PS51766"/>
    </source>
</evidence>
<dbReference type="PATRIC" id="fig|301375.6.peg.452"/>
<dbReference type="Gene3D" id="3.40.50.1980">
    <property type="entry name" value="Nitrogenase molybdenum iron protein domain"/>
    <property type="match status" value="2"/>
</dbReference>
<evidence type="ECO:0000313" key="3">
    <source>
        <dbReference type="EMBL" id="KUK96100.1"/>
    </source>
</evidence>
<dbReference type="InterPro" id="IPR050902">
    <property type="entry name" value="ABC_Transporter_SBP"/>
</dbReference>
<dbReference type="InterPro" id="IPR036439">
    <property type="entry name" value="Dockerin_dom_sf"/>
</dbReference>
<feature type="domain" description="Dockerin" evidence="2">
    <location>
        <begin position="37"/>
        <end position="101"/>
    </location>
</feature>
<sequence length="443" mass="48974">MLETFFSILVSFALCLSLVIAPAAADGELFHRASENMLTVYGNANLDNVIDENDTLYLRGIIEGENERTALADANADGQINEADAAQIRSIMRGDAEEVTVLDHAGRAVTVDMPLERIIPLGALNMRIVASVNATDKVIGIDKGTINSEVLVSRAHPELLELPDVTGNPEMMLKLEPDLIFMSSWIGGDAEKLQEKIQVPVVCIEPTLNGSSFYGPGGVFETWELLSFLLGSEEHTRGLIGYCEDEIHKLQKVTSNIPEEEKPRVYYSVHTVRAMTKYDPIQIAGGRNVAEELANPAPGRVVFEVPKEQIIDWNPDIIMVHAFSEPSPSIQELLSEPSFQSIKAVNDERVYYVKGPISGIDPASSLTECFYMAKLFHPQAFADLDVEAKGNEMLKRMYGADGLYTWMEDYYHLYSWNGSVSEDETLEEGGTLSRLSSITSNIF</sequence>
<dbReference type="PANTHER" id="PTHR30535:SF34">
    <property type="entry name" value="MOLYBDATE-BINDING PROTEIN MOLA"/>
    <property type="match status" value="1"/>
</dbReference>
<dbReference type="PROSITE" id="PS51766">
    <property type="entry name" value="DOCKERIN"/>
    <property type="match status" value="1"/>
</dbReference>
<accession>A0A124G381</accession>
<evidence type="ECO:0000259" key="1">
    <source>
        <dbReference type="PROSITE" id="PS50983"/>
    </source>
</evidence>
<dbReference type="Proteomes" id="UP000053961">
    <property type="component" value="Unassembled WGS sequence"/>
</dbReference>
<dbReference type="PROSITE" id="PS50983">
    <property type="entry name" value="FE_B12_PBP"/>
    <property type="match status" value="1"/>
</dbReference>
<dbReference type="Pfam" id="PF01497">
    <property type="entry name" value="Peripla_BP_2"/>
    <property type="match status" value="1"/>
</dbReference>
<dbReference type="CDD" id="cd14256">
    <property type="entry name" value="Dockerin_I"/>
    <property type="match status" value="1"/>
</dbReference>
<evidence type="ECO:0000313" key="4">
    <source>
        <dbReference type="Proteomes" id="UP000053961"/>
    </source>
</evidence>
<dbReference type="AlphaFoldDB" id="A0A124G381"/>
<reference evidence="4" key="1">
    <citation type="journal article" date="2015" name="MBio">
        <title>Genome-Resolved Metagenomic Analysis Reveals Roles for Candidate Phyla and Other Microbial Community Members in Biogeochemical Transformations in Oil Reservoirs.</title>
        <authorList>
            <person name="Hu P."/>
            <person name="Tom L."/>
            <person name="Singh A."/>
            <person name="Thomas B.C."/>
            <person name="Baker B.J."/>
            <person name="Piceno Y.M."/>
            <person name="Andersen G.L."/>
            <person name="Banfield J.F."/>
        </authorList>
    </citation>
    <scope>NUCLEOTIDE SEQUENCE [LARGE SCALE GENOMIC DNA]</scope>
</reference>
<organism evidence="3 4">
    <name type="scientific">Methanothrix harundinacea</name>
    <dbReference type="NCBI Taxonomy" id="301375"/>
    <lineage>
        <taxon>Archaea</taxon>
        <taxon>Methanobacteriati</taxon>
        <taxon>Methanobacteriota</taxon>
        <taxon>Stenosarchaea group</taxon>
        <taxon>Methanomicrobia</taxon>
        <taxon>Methanotrichales</taxon>
        <taxon>Methanotrichaceae</taxon>
        <taxon>Methanothrix</taxon>
    </lineage>
</organism>
<proteinExistence type="predicted"/>
<dbReference type="InterPro" id="IPR016134">
    <property type="entry name" value="Dockerin_dom"/>
</dbReference>
<dbReference type="SUPFAM" id="SSF63446">
    <property type="entry name" value="Type I dockerin domain"/>
    <property type="match status" value="1"/>
</dbReference>
<dbReference type="GO" id="GO:0000272">
    <property type="term" value="P:polysaccharide catabolic process"/>
    <property type="evidence" value="ECO:0007669"/>
    <property type="project" value="InterPro"/>
</dbReference>
<dbReference type="InterPro" id="IPR002491">
    <property type="entry name" value="ABC_transptr_periplasmic_BD"/>
</dbReference>
<gene>
    <name evidence="3" type="ORF">XE07_1372</name>
</gene>